<reference evidence="1" key="1">
    <citation type="submission" date="2020-05" db="EMBL/GenBank/DDBJ databases">
        <title>Large-scale comparative analyses of tick genomes elucidate their genetic diversity and vector capacities.</title>
        <authorList>
            <person name="Jia N."/>
            <person name="Wang J."/>
            <person name="Shi W."/>
            <person name="Du L."/>
            <person name="Sun Y."/>
            <person name="Zhan W."/>
            <person name="Jiang J."/>
            <person name="Wang Q."/>
            <person name="Zhang B."/>
            <person name="Ji P."/>
            <person name="Sakyi L.B."/>
            <person name="Cui X."/>
            <person name="Yuan T."/>
            <person name="Jiang B."/>
            <person name="Yang W."/>
            <person name="Lam T.T.-Y."/>
            <person name="Chang Q."/>
            <person name="Ding S."/>
            <person name="Wang X."/>
            <person name="Zhu J."/>
            <person name="Ruan X."/>
            <person name="Zhao L."/>
            <person name="Wei J."/>
            <person name="Que T."/>
            <person name="Du C."/>
            <person name="Cheng J."/>
            <person name="Dai P."/>
            <person name="Han X."/>
            <person name="Huang E."/>
            <person name="Gao Y."/>
            <person name="Liu J."/>
            <person name="Shao H."/>
            <person name="Ye R."/>
            <person name="Li L."/>
            <person name="Wei W."/>
            <person name="Wang X."/>
            <person name="Wang C."/>
            <person name="Yang T."/>
            <person name="Huo Q."/>
            <person name="Li W."/>
            <person name="Guo W."/>
            <person name="Chen H."/>
            <person name="Zhou L."/>
            <person name="Ni X."/>
            <person name="Tian J."/>
            <person name="Zhou Y."/>
            <person name="Sheng Y."/>
            <person name="Liu T."/>
            <person name="Pan Y."/>
            <person name="Xia L."/>
            <person name="Li J."/>
            <person name="Zhao F."/>
            <person name="Cao W."/>
        </authorList>
    </citation>
    <scope>NUCLEOTIDE SEQUENCE</scope>
    <source>
        <strain evidence="1">Dsil-2018</strain>
    </source>
</reference>
<organism evidence="1 2">
    <name type="scientific">Dermacentor silvarum</name>
    <name type="common">Tick</name>
    <dbReference type="NCBI Taxonomy" id="543639"/>
    <lineage>
        <taxon>Eukaryota</taxon>
        <taxon>Metazoa</taxon>
        <taxon>Ecdysozoa</taxon>
        <taxon>Arthropoda</taxon>
        <taxon>Chelicerata</taxon>
        <taxon>Arachnida</taxon>
        <taxon>Acari</taxon>
        <taxon>Parasitiformes</taxon>
        <taxon>Ixodida</taxon>
        <taxon>Ixodoidea</taxon>
        <taxon>Ixodidae</taxon>
        <taxon>Rhipicephalinae</taxon>
        <taxon>Dermacentor</taxon>
    </lineage>
</organism>
<evidence type="ECO:0000313" key="1">
    <source>
        <dbReference type="EMBL" id="KAH7950002.1"/>
    </source>
</evidence>
<protein>
    <submittedName>
        <fullName evidence="1">Uncharacterized protein</fullName>
    </submittedName>
</protein>
<proteinExistence type="predicted"/>
<accession>A0ACB8CSL2</accession>
<sequence>MTTADPYGDLLLAAVILAGIIALLAVLWLLMRKYTVVPSAPERPTGEALNGATEAHQPKKTGEAGSTQTQALTDHKTTEAVAAPVEPALSSPLSGRASVDEAAEGAKSPVRRIVDAARRATVAVSRAVKEQTTNVLEVLSSGADAVQGSPATSIALSSGRVSADALANKVPSPLLRHESQVRTMPSPATLMHKPADLPKNEATVYKKFPFLALTRRQPPESKYEAKPSQTSLPTGFDMGPRQDDAAISASGGIVGDKGVSSPGRGQGTSAADLSGAHASSAEEHSPEDQSAPSSPKHTSNISRGAPSSKQKRKSLPEGEVGSLTSSTVDNKQVDGGPAASLSCRRSSTRSRGSQKSVRSDLKAEGACTEEVSPPPGWVDPATARDQRPSDVIPQEHSSVVDSSPEP</sequence>
<comment type="caution">
    <text evidence="1">The sequence shown here is derived from an EMBL/GenBank/DDBJ whole genome shotgun (WGS) entry which is preliminary data.</text>
</comment>
<dbReference type="EMBL" id="CM023474">
    <property type="protein sequence ID" value="KAH7950002.1"/>
    <property type="molecule type" value="Genomic_DNA"/>
</dbReference>
<evidence type="ECO:0000313" key="2">
    <source>
        <dbReference type="Proteomes" id="UP000821865"/>
    </source>
</evidence>
<dbReference type="Proteomes" id="UP000821865">
    <property type="component" value="Chromosome 5"/>
</dbReference>
<keyword evidence="2" id="KW-1185">Reference proteome</keyword>
<name>A0ACB8CSL2_DERSI</name>
<gene>
    <name evidence="1" type="ORF">HPB49_018244</name>
</gene>